<gene>
    <name evidence="2" type="ORF">clem_08055</name>
</gene>
<evidence type="ECO:0000313" key="3">
    <source>
        <dbReference type="Proteomes" id="UP000201728"/>
    </source>
</evidence>
<sequence length="237" mass="27145">MESLSPSNAHKKSGLLTPLKKLLNGDIPLWITFWVFGVLVITVINIGFYIIATHLITIINKVGTLPIYILILLAMIYTLFIWIAIWNSATQYKGSKILALFTKVIVILSVLLTLLFFYFNSTYYTQSTEQKLNAIATLLNKNLPAKIDNHTELVKVESNQNKLLYYFQLVNFNENQKNYILNSQEEAFQTLDASIKSNVCSSREIKRFFDQNIELVYNYALDGQPLFSVPINKQTCN</sequence>
<feature type="transmembrane region" description="Helical" evidence="1">
    <location>
        <begin position="97"/>
        <end position="119"/>
    </location>
</feature>
<keyword evidence="3" id="KW-1185">Reference proteome</keyword>
<dbReference type="AlphaFoldDB" id="A0A222P2V0"/>
<organism evidence="2 3">
    <name type="scientific">Legionella clemsonensis</name>
    <dbReference type="NCBI Taxonomy" id="1867846"/>
    <lineage>
        <taxon>Bacteria</taxon>
        <taxon>Pseudomonadati</taxon>
        <taxon>Pseudomonadota</taxon>
        <taxon>Gammaproteobacteria</taxon>
        <taxon>Legionellales</taxon>
        <taxon>Legionellaceae</taxon>
        <taxon>Legionella</taxon>
    </lineage>
</organism>
<dbReference type="Gene3D" id="3.30.300.250">
    <property type="match status" value="1"/>
</dbReference>
<keyword evidence="1" id="KW-1133">Transmembrane helix</keyword>
<evidence type="ECO:0000256" key="1">
    <source>
        <dbReference type="SAM" id="Phobius"/>
    </source>
</evidence>
<name>A0A222P2V0_9GAMM</name>
<proteinExistence type="predicted"/>
<dbReference type="KEGG" id="lcd:clem_08055"/>
<accession>A0A222P2V0</accession>
<feature type="transmembrane region" description="Helical" evidence="1">
    <location>
        <begin position="64"/>
        <end position="85"/>
    </location>
</feature>
<feature type="transmembrane region" description="Helical" evidence="1">
    <location>
        <begin position="27"/>
        <end position="52"/>
    </location>
</feature>
<evidence type="ECO:0000313" key="2">
    <source>
        <dbReference type="EMBL" id="ASQ46163.1"/>
    </source>
</evidence>
<dbReference type="Proteomes" id="UP000201728">
    <property type="component" value="Chromosome"/>
</dbReference>
<dbReference type="RefSeq" id="WP_094091142.1">
    <property type="nucleotide sequence ID" value="NZ_CP016397.1"/>
</dbReference>
<dbReference type="EMBL" id="CP016397">
    <property type="protein sequence ID" value="ASQ46163.1"/>
    <property type="molecule type" value="Genomic_DNA"/>
</dbReference>
<keyword evidence="1" id="KW-0812">Transmembrane</keyword>
<keyword evidence="1" id="KW-0472">Membrane</keyword>
<dbReference type="OrthoDB" id="5644716at2"/>
<reference evidence="3" key="1">
    <citation type="submission" date="2016-07" db="EMBL/GenBank/DDBJ databases">
        <authorList>
            <person name="Florea S."/>
            <person name="Webb J.S."/>
            <person name="Jaromczyk J."/>
            <person name="Schardl C.L."/>
        </authorList>
    </citation>
    <scope>NUCLEOTIDE SEQUENCE [LARGE SCALE GENOMIC DNA]</scope>
    <source>
        <strain evidence="3">CDC-D5610</strain>
    </source>
</reference>
<protein>
    <submittedName>
        <fullName evidence="2">Uncharacterized protein</fullName>
    </submittedName>
</protein>